<dbReference type="PANTHER" id="PTHR11533">
    <property type="entry name" value="PROTEASE M1 ZINC METALLOPROTEASE"/>
    <property type="match status" value="1"/>
</dbReference>
<keyword evidence="7 11" id="KW-0482">Metalloprotease</keyword>
<feature type="binding site" evidence="9">
    <location>
        <position position="332"/>
    </location>
    <ligand>
        <name>Zn(2+)</name>
        <dbReference type="ChEBI" id="CHEBI:29105"/>
        <note>catalytic</note>
    </ligand>
</feature>
<protein>
    <recommendedName>
        <fullName evidence="11">Aminopeptidase</fullName>
        <ecNumber evidence="11">3.4.11.-</ecNumber>
    </recommendedName>
</protein>
<dbReference type="EC" id="3.4.11.-" evidence="11"/>
<keyword evidence="4 9" id="KW-0479">Metal-binding</keyword>
<dbReference type="AlphaFoldDB" id="A0A137P3B7"/>
<dbReference type="GO" id="GO:0008270">
    <property type="term" value="F:zinc ion binding"/>
    <property type="evidence" value="ECO:0007669"/>
    <property type="project" value="UniProtKB-UniRule"/>
</dbReference>
<dbReference type="FunFam" id="2.60.40.1730:FF:000002">
    <property type="entry name" value="Aminopeptidase"/>
    <property type="match status" value="1"/>
</dbReference>
<dbReference type="Pfam" id="PF11838">
    <property type="entry name" value="ERAP1_C"/>
    <property type="match status" value="1"/>
</dbReference>
<proteinExistence type="inferred from homology"/>
<feature type="active site" description="Proton acceptor" evidence="8">
    <location>
        <position position="333"/>
    </location>
</feature>
<dbReference type="SUPFAM" id="SSF55486">
    <property type="entry name" value="Metalloproteases ('zincins'), catalytic domain"/>
    <property type="match status" value="1"/>
</dbReference>
<dbReference type="Gene3D" id="1.10.390.10">
    <property type="entry name" value="Neutral Protease Domain 2"/>
    <property type="match status" value="1"/>
</dbReference>
<dbReference type="InterPro" id="IPR034016">
    <property type="entry name" value="M1_APN-typ"/>
</dbReference>
<dbReference type="PRINTS" id="PR00756">
    <property type="entry name" value="ALADIPTASE"/>
</dbReference>
<organism evidence="15 16">
    <name type="scientific">Conidiobolus coronatus (strain ATCC 28846 / CBS 209.66 / NRRL 28638)</name>
    <name type="common">Delacroixia coronata</name>
    <dbReference type="NCBI Taxonomy" id="796925"/>
    <lineage>
        <taxon>Eukaryota</taxon>
        <taxon>Fungi</taxon>
        <taxon>Fungi incertae sedis</taxon>
        <taxon>Zoopagomycota</taxon>
        <taxon>Entomophthoromycotina</taxon>
        <taxon>Entomophthoromycetes</taxon>
        <taxon>Entomophthorales</taxon>
        <taxon>Ancylistaceae</taxon>
        <taxon>Conidiobolus</taxon>
    </lineage>
</organism>
<dbReference type="OMA" id="MMEYVAI"/>
<dbReference type="InterPro" id="IPR050344">
    <property type="entry name" value="Peptidase_M1_aminopeptidases"/>
</dbReference>
<dbReference type="Gene3D" id="2.60.40.1910">
    <property type="match status" value="1"/>
</dbReference>
<evidence type="ECO:0000259" key="14">
    <source>
        <dbReference type="Pfam" id="PF17900"/>
    </source>
</evidence>
<evidence type="ECO:0000256" key="3">
    <source>
        <dbReference type="ARBA" id="ARBA00022670"/>
    </source>
</evidence>
<dbReference type="CDD" id="cd09601">
    <property type="entry name" value="M1_APN-Q_like"/>
    <property type="match status" value="1"/>
</dbReference>
<evidence type="ECO:0000256" key="8">
    <source>
        <dbReference type="PIRSR" id="PIRSR634016-1"/>
    </source>
</evidence>
<dbReference type="InterPro" id="IPR045357">
    <property type="entry name" value="Aminopeptidase_N-like_N"/>
</dbReference>
<dbReference type="OrthoDB" id="10031169at2759"/>
<dbReference type="InterPro" id="IPR027268">
    <property type="entry name" value="Peptidase_M4/M1_CTD_sf"/>
</dbReference>
<dbReference type="Proteomes" id="UP000070444">
    <property type="component" value="Unassembled WGS sequence"/>
</dbReference>
<evidence type="ECO:0000259" key="13">
    <source>
        <dbReference type="Pfam" id="PF11838"/>
    </source>
</evidence>
<evidence type="ECO:0000256" key="7">
    <source>
        <dbReference type="ARBA" id="ARBA00023049"/>
    </source>
</evidence>
<dbReference type="Pfam" id="PF01433">
    <property type="entry name" value="Peptidase_M1"/>
    <property type="match status" value="1"/>
</dbReference>
<feature type="domain" description="Aminopeptidase N-like N-terminal" evidence="14">
    <location>
        <begin position="34"/>
        <end position="223"/>
    </location>
</feature>
<feature type="binding site" evidence="9">
    <location>
        <position position="355"/>
    </location>
    <ligand>
        <name>Zn(2+)</name>
        <dbReference type="ChEBI" id="CHEBI:29105"/>
        <note>catalytic</note>
    </ligand>
</feature>
<dbReference type="InterPro" id="IPR024571">
    <property type="entry name" value="ERAP1-like_C_dom"/>
</dbReference>
<keyword evidence="3 11" id="KW-0645">Protease</keyword>
<dbReference type="EMBL" id="KQ964535">
    <property type="protein sequence ID" value="KXN69419.1"/>
    <property type="molecule type" value="Genomic_DNA"/>
</dbReference>
<gene>
    <name evidence="15" type="ORF">CONCODRAFT_59338</name>
</gene>
<evidence type="ECO:0000256" key="6">
    <source>
        <dbReference type="ARBA" id="ARBA00022833"/>
    </source>
</evidence>
<dbReference type="PANTHER" id="PTHR11533:SF174">
    <property type="entry name" value="PUROMYCIN-SENSITIVE AMINOPEPTIDASE-RELATED"/>
    <property type="match status" value="1"/>
</dbReference>
<keyword evidence="6 9" id="KW-0862">Zinc</keyword>
<keyword evidence="16" id="KW-1185">Reference proteome</keyword>
<feature type="site" description="Transition state stabilizer" evidence="10">
    <location>
        <position position="418"/>
    </location>
</feature>
<comment type="similarity">
    <text evidence="1 11">Belongs to the peptidase M1 family.</text>
</comment>
<evidence type="ECO:0000259" key="12">
    <source>
        <dbReference type="Pfam" id="PF01433"/>
    </source>
</evidence>
<dbReference type="GO" id="GO:0005737">
    <property type="term" value="C:cytoplasm"/>
    <property type="evidence" value="ECO:0007669"/>
    <property type="project" value="TreeGrafter"/>
</dbReference>
<evidence type="ECO:0000313" key="16">
    <source>
        <dbReference type="Proteomes" id="UP000070444"/>
    </source>
</evidence>
<feature type="domain" description="ERAP1-like C-terminal" evidence="13">
    <location>
        <begin position="553"/>
        <end position="869"/>
    </location>
</feature>
<dbReference type="GO" id="GO:0070006">
    <property type="term" value="F:metalloaminopeptidase activity"/>
    <property type="evidence" value="ECO:0007669"/>
    <property type="project" value="TreeGrafter"/>
</dbReference>
<dbReference type="GO" id="GO:0016020">
    <property type="term" value="C:membrane"/>
    <property type="evidence" value="ECO:0007669"/>
    <property type="project" value="TreeGrafter"/>
</dbReference>
<dbReference type="FunFam" id="1.25.50.20:FF:000002">
    <property type="entry name" value="Aminopeptidase"/>
    <property type="match status" value="1"/>
</dbReference>
<comment type="cofactor">
    <cofactor evidence="9 11">
        <name>Zn(2+)</name>
        <dbReference type="ChEBI" id="CHEBI:29105"/>
    </cofactor>
    <text evidence="9 11">Binds 1 zinc ion per subunit.</text>
</comment>
<dbReference type="InterPro" id="IPR001930">
    <property type="entry name" value="Peptidase_M1"/>
</dbReference>
<evidence type="ECO:0000256" key="1">
    <source>
        <dbReference type="ARBA" id="ARBA00010136"/>
    </source>
</evidence>
<dbReference type="STRING" id="796925.A0A137P3B7"/>
<dbReference type="GO" id="GO:0005615">
    <property type="term" value="C:extracellular space"/>
    <property type="evidence" value="ECO:0007669"/>
    <property type="project" value="TreeGrafter"/>
</dbReference>
<dbReference type="Pfam" id="PF17900">
    <property type="entry name" value="Peptidase_M1_N"/>
    <property type="match status" value="1"/>
</dbReference>
<sequence length="891" mass="100401">MFKNLTKLSQIKTSYNSTLKERMTGRKILPTNVKPTHYQLTLRPNLETYKYTGSVFVDLQVNEESSEITLNSKQINVEAGKLLAKDGKLIEVIPKEQMKVFEADEILKLSLKSKLSVNQEVKLQLDFNSELNDKLKGFYRSHFKNEETGEDKVMATTQFEATDARMAFPCWDEPALKATFDVALEVSKDVTALSNMNATSEEDIEGNLKKVTFATTPIMSTYLLAFIVAELDYVEAFTKVGTPIPCRVYAPKGTAHLGKFSVDVCTKTLDLFNTVFGTPYPLPKMDMVAIADFDMGAMENWGLVTYRTNSILFDEATTTQSSKQWIASTVTHELAHQWFGNLVTMEWWSDLWLNEGFATWVGTYAIDKLFPEWNYWDTFVSDDVQRGLSLDCLRSSHPIEVEVQDPAEIDQIFDAISYSKGGSVIRMLSAYLTEDVFLEGIRQYLKKHAYGNASTGDLWAQLSETSGQDVSEFMNLWTKQTAGYPVLSAEREGNTLQITQTRFLSSGDITGEEKEQFWWNPLGLLTTGQTKASQEILHEKTTKIELPEGADYFILNYGFNSLFRVQYPEDNLKKLGELVAKKEVLSSVDRVYLVSNVGSLAVGGYGSTTVLLEFLLNFRDEEEYVVWREIANQLSNLSNALFDQPEEVQKLLKKYRLELFSGIASRVGWEEKSTDSASTPLLREIAITNAGKAGDAAIVAEAKDRFKRYTEGDQSAIPSDLTAAVYSIVLLYGGKDEHDAIKKIYLETTGTDQKLVAMAALGATPHGDLIQETLNFGLTDDVRAQDLFRLIAHCGNNPKGRHTTWSFVKENWDLLPAEYGQTPFSMNIILKYVTEFSSQIDLDDLNEFFSDKDTSIIEMTLSQSLESIAINASWVQRDSENIRKWLEANLI</sequence>
<evidence type="ECO:0000256" key="10">
    <source>
        <dbReference type="PIRSR" id="PIRSR634016-4"/>
    </source>
</evidence>
<name>A0A137P3B7_CONC2</name>
<dbReference type="GO" id="GO:0042277">
    <property type="term" value="F:peptide binding"/>
    <property type="evidence" value="ECO:0007669"/>
    <property type="project" value="TreeGrafter"/>
</dbReference>
<keyword evidence="2 11" id="KW-0031">Aminopeptidase</keyword>
<evidence type="ECO:0000256" key="5">
    <source>
        <dbReference type="ARBA" id="ARBA00022801"/>
    </source>
</evidence>
<dbReference type="FunFam" id="1.10.390.10:FF:000001">
    <property type="entry name" value="Aminopeptidase"/>
    <property type="match status" value="1"/>
</dbReference>
<dbReference type="SUPFAM" id="SSF63737">
    <property type="entry name" value="Leukotriene A4 hydrolase N-terminal domain"/>
    <property type="match status" value="1"/>
</dbReference>
<keyword evidence="5 11" id="KW-0378">Hydrolase</keyword>
<evidence type="ECO:0000313" key="15">
    <source>
        <dbReference type="EMBL" id="KXN69419.1"/>
    </source>
</evidence>
<dbReference type="InterPro" id="IPR014782">
    <property type="entry name" value="Peptidase_M1_dom"/>
</dbReference>
<evidence type="ECO:0000256" key="4">
    <source>
        <dbReference type="ARBA" id="ARBA00022723"/>
    </source>
</evidence>
<accession>A0A137P3B7</accession>
<evidence type="ECO:0000256" key="2">
    <source>
        <dbReference type="ARBA" id="ARBA00022438"/>
    </source>
</evidence>
<dbReference type="InterPro" id="IPR042097">
    <property type="entry name" value="Aminopeptidase_N-like_N_sf"/>
</dbReference>
<evidence type="ECO:0000256" key="9">
    <source>
        <dbReference type="PIRSR" id="PIRSR634016-3"/>
    </source>
</evidence>
<dbReference type="GO" id="GO:0043171">
    <property type="term" value="P:peptide catabolic process"/>
    <property type="evidence" value="ECO:0007669"/>
    <property type="project" value="TreeGrafter"/>
</dbReference>
<feature type="domain" description="Peptidase M1 membrane alanine aminopeptidase" evidence="12">
    <location>
        <begin position="260"/>
        <end position="477"/>
    </location>
</feature>
<dbReference type="GO" id="GO:0006508">
    <property type="term" value="P:proteolysis"/>
    <property type="evidence" value="ECO:0007669"/>
    <property type="project" value="UniProtKB-KW"/>
</dbReference>
<feature type="binding site" evidence="9">
    <location>
        <position position="336"/>
    </location>
    <ligand>
        <name>Zn(2+)</name>
        <dbReference type="ChEBI" id="CHEBI:29105"/>
        <note>catalytic</note>
    </ligand>
</feature>
<dbReference type="Gene3D" id="1.25.50.20">
    <property type="match status" value="1"/>
</dbReference>
<reference evidence="15 16" key="1">
    <citation type="journal article" date="2015" name="Genome Biol. Evol.">
        <title>Phylogenomic analyses indicate that early fungi evolved digesting cell walls of algal ancestors of land plants.</title>
        <authorList>
            <person name="Chang Y."/>
            <person name="Wang S."/>
            <person name="Sekimoto S."/>
            <person name="Aerts A.L."/>
            <person name="Choi C."/>
            <person name="Clum A."/>
            <person name="LaButti K.M."/>
            <person name="Lindquist E.A."/>
            <person name="Yee Ngan C."/>
            <person name="Ohm R.A."/>
            <person name="Salamov A.A."/>
            <person name="Grigoriev I.V."/>
            <person name="Spatafora J.W."/>
            <person name="Berbee M.L."/>
        </authorList>
    </citation>
    <scope>NUCLEOTIDE SEQUENCE [LARGE SCALE GENOMIC DNA]</scope>
    <source>
        <strain evidence="15 16">NRRL 28638</strain>
    </source>
</reference>
<evidence type="ECO:0000256" key="11">
    <source>
        <dbReference type="RuleBase" id="RU364040"/>
    </source>
</evidence>
<dbReference type="Gene3D" id="2.60.40.1730">
    <property type="entry name" value="tricorn interacting facor f3 domain"/>
    <property type="match status" value="1"/>
</dbReference>